<gene>
    <name evidence="1" type="ORF">K3G42_019286</name>
</gene>
<dbReference type="Proteomes" id="UP000827872">
    <property type="component" value="Linkage Group LG10"/>
</dbReference>
<sequence>MKQVLQETKMLLETFSSRSSYDGTLPQASASVNTLCETLEKIRSGTGQNSSEATCEKMEDVTLIQHTEAGAKSLPAEPLAQGNRHQEIWSVLENVWNTMNLYRLEVFQKLDLSTIDTAQYRSSFKEAFLGLQKLMAAVSEILAGIQLHLEYLLSYHYDLLASN</sequence>
<name>A0ACB8E8S8_9SAUR</name>
<protein>
    <submittedName>
        <fullName evidence="1">Uncharacterized protein</fullName>
    </submittedName>
</protein>
<reference evidence="1" key="1">
    <citation type="submission" date="2021-08" db="EMBL/GenBank/DDBJ databases">
        <title>The first chromosome-level gecko genome reveals the dynamic sex chromosomes of Neotropical dwarf geckos (Sphaerodactylidae: Sphaerodactylus).</title>
        <authorList>
            <person name="Pinto B.J."/>
            <person name="Keating S.E."/>
            <person name="Gamble T."/>
        </authorList>
    </citation>
    <scope>NUCLEOTIDE SEQUENCE</scope>
    <source>
        <strain evidence="1">TG3544</strain>
    </source>
</reference>
<accession>A0ACB8E8S8</accession>
<proteinExistence type="predicted"/>
<organism evidence="1 2">
    <name type="scientific">Sphaerodactylus townsendi</name>
    <dbReference type="NCBI Taxonomy" id="933632"/>
    <lineage>
        <taxon>Eukaryota</taxon>
        <taxon>Metazoa</taxon>
        <taxon>Chordata</taxon>
        <taxon>Craniata</taxon>
        <taxon>Vertebrata</taxon>
        <taxon>Euteleostomi</taxon>
        <taxon>Lepidosauria</taxon>
        <taxon>Squamata</taxon>
        <taxon>Bifurcata</taxon>
        <taxon>Gekkota</taxon>
        <taxon>Sphaerodactylidae</taxon>
        <taxon>Sphaerodactylus</taxon>
    </lineage>
</organism>
<comment type="caution">
    <text evidence="1">The sequence shown here is derived from an EMBL/GenBank/DDBJ whole genome shotgun (WGS) entry which is preliminary data.</text>
</comment>
<dbReference type="EMBL" id="CM037623">
    <property type="protein sequence ID" value="KAH7988587.1"/>
    <property type="molecule type" value="Genomic_DNA"/>
</dbReference>
<keyword evidence="2" id="KW-1185">Reference proteome</keyword>
<evidence type="ECO:0000313" key="1">
    <source>
        <dbReference type="EMBL" id="KAH7988587.1"/>
    </source>
</evidence>
<evidence type="ECO:0000313" key="2">
    <source>
        <dbReference type="Proteomes" id="UP000827872"/>
    </source>
</evidence>